<reference evidence="5" key="1">
    <citation type="submission" date="2024-07" db="EMBL/GenBank/DDBJ databases">
        <authorList>
            <person name="Yu S.T."/>
        </authorList>
    </citation>
    <scope>NUCLEOTIDE SEQUENCE</scope>
    <source>
        <strain evidence="5">R35</strain>
    </source>
</reference>
<dbReference type="SMART" id="SM00345">
    <property type="entry name" value="HTH_GNTR"/>
    <property type="match status" value="1"/>
</dbReference>
<dbReference type="InterPro" id="IPR050679">
    <property type="entry name" value="Bact_HTH_transcr_reg"/>
</dbReference>
<dbReference type="GO" id="GO:0003677">
    <property type="term" value="F:DNA binding"/>
    <property type="evidence" value="ECO:0007669"/>
    <property type="project" value="UniProtKB-KW"/>
</dbReference>
<evidence type="ECO:0000259" key="4">
    <source>
        <dbReference type="PROSITE" id="PS50949"/>
    </source>
</evidence>
<dbReference type="SUPFAM" id="SSF46785">
    <property type="entry name" value="Winged helix' DNA-binding domain"/>
    <property type="match status" value="1"/>
</dbReference>
<keyword evidence="1" id="KW-0805">Transcription regulation</keyword>
<organism evidence="5">
    <name type="scientific">Streptomyces sp. R35</name>
    <dbReference type="NCBI Taxonomy" id="3238630"/>
    <lineage>
        <taxon>Bacteria</taxon>
        <taxon>Bacillati</taxon>
        <taxon>Actinomycetota</taxon>
        <taxon>Actinomycetes</taxon>
        <taxon>Kitasatosporales</taxon>
        <taxon>Streptomycetaceae</taxon>
        <taxon>Streptomyces</taxon>
    </lineage>
</organism>
<dbReference type="InterPro" id="IPR000524">
    <property type="entry name" value="Tscrpt_reg_HTH_GntR"/>
</dbReference>
<feature type="domain" description="HTH gntR-type" evidence="4">
    <location>
        <begin position="5"/>
        <end position="73"/>
    </location>
</feature>
<dbReference type="InterPro" id="IPR028978">
    <property type="entry name" value="Chorismate_lyase_/UTRA_dom_sf"/>
</dbReference>
<sequence length="236" mass="25996">MTAVRLKHQQITEALAKEIRSGHRPAGEQLPGEHALAQRFGVSRTTVRAALAELNEAGLIATRTGKGSYVLFDGRPLDDRLGWAHALADQGIDTRVRTLAVEEVHDEELAGRLGLDTPVFIRVERTRELVADGSVISYERSSLPPVPGVRELPKQGSLGDLSLTEVMLRAGLRPDHGEQRLAGRRIDVREAEVLRRAPGDWFLDTRRTSRAADGSLVEHVVSLLDPDHFQLSLEFG</sequence>
<evidence type="ECO:0000256" key="3">
    <source>
        <dbReference type="ARBA" id="ARBA00023163"/>
    </source>
</evidence>
<evidence type="ECO:0000313" key="5">
    <source>
        <dbReference type="EMBL" id="XDQ60428.1"/>
    </source>
</evidence>
<proteinExistence type="predicted"/>
<dbReference type="PANTHER" id="PTHR44846:SF17">
    <property type="entry name" value="GNTR-FAMILY TRANSCRIPTIONAL REGULATOR"/>
    <property type="match status" value="1"/>
</dbReference>
<dbReference type="GO" id="GO:0003700">
    <property type="term" value="F:DNA-binding transcription factor activity"/>
    <property type="evidence" value="ECO:0007669"/>
    <property type="project" value="InterPro"/>
</dbReference>
<keyword evidence="3" id="KW-0804">Transcription</keyword>
<dbReference type="Gene3D" id="3.40.1410.10">
    <property type="entry name" value="Chorismate lyase-like"/>
    <property type="match status" value="1"/>
</dbReference>
<dbReference type="SMART" id="SM00866">
    <property type="entry name" value="UTRA"/>
    <property type="match status" value="1"/>
</dbReference>
<dbReference type="AlphaFoldDB" id="A0AB39S2B9"/>
<dbReference type="Gene3D" id="1.10.10.10">
    <property type="entry name" value="Winged helix-like DNA-binding domain superfamily/Winged helix DNA-binding domain"/>
    <property type="match status" value="1"/>
</dbReference>
<dbReference type="InterPro" id="IPR036388">
    <property type="entry name" value="WH-like_DNA-bd_sf"/>
</dbReference>
<dbReference type="InterPro" id="IPR036390">
    <property type="entry name" value="WH_DNA-bd_sf"/>
</dbReference>
<dbReference type="InterPro" id="IPR011663">
    <property type="entry name" value="UTRA"/>
</dbReference>
<dbReference type="RefSeq" id="WP_369255730.1">
    <property type="nucleotide sequence ID" value="NZ_CP163440.1"/>
</dbReference>
<evidence type="ECO:0000256" key="1">
    <source>
        <dbReference type="ARBA" id="ARBA00023015"/>
    </source>
</evidence>
<name>A0AB39S2B9_9ACTN</name>
<dbReference type="SUPFAM" id="SSF64288">
    <property type="entry name" value="Chorismate lyase-like"/>
    <property type="match status" value="1"/>
</dbReference>
<gene>
    <name evidence="5" type="ORF">AB5J50_06445</name>
</gene>
<dbReference type="CDD" id="cd07377">
    <property type="entry name" value="WHTH_GntR"/>
    <property type="match status" value="1"/>
</dbReference>
<accession>A0AB39S2B9</accession>
<dbReference type="PRINTS" id="PR00035">
    <property type="entry name" value="HTHGNTR"/>
</dbReference>
<dbReference type="PROSITE" id="PS50949">
    <property type="entry name" value="HTH_GNTR"/>
    <property type="match status" value="1"/>
</dbReference>
<evidence type="ECO:0000256" key="2">
    <source>
        <dbReference type="ARBA" id="ARBA00023125"/>
    </source>
</evidence>
<dbReference type="Pfam" id="PF00392">
    <property type="entry name" value="GntR"/>
    <property type="match status" value="1"/>
</dbReference>
<dbReference type="Pfam" id="PF07702">
    <property type="entry name" value="UTRA"/>
    <property type="match status" value="1"/>
</dbReference>
<keyword evidence="2" id="KW-0238">DNA-binding</keyword>
<dbReference type="PANTHER" id="PTHR44846">
    <property type="entry name" value="MANNOSYL-D-GLYCERATE TRANSPORT/METABOLISM SYSTEM REPRESSOR MNGR-RELATED"/>
    <property type="match status" value="1"/>
</dbReference>
<dbReference type="GO" id="GO:0045892">
    <property type="term" value="P:negative regulation of DNA-templated transcription"/>
    <property type="evidence" value="ECO:0007669"/>
    <property type="project" value="TreeGrafter"/>
</dbReference>
<dbReference type="EMBL" id="CP163440">
    <property type="protein sequence ID" value="XDQ60428.1"/>
    <property type="molecule type" value="Genomic_DNA"/>
</dbReference>
<protein>
    <submittedName>
        <fullName evidence="5">GntR family transcriptional regulator</fullName>
    </submittedName>
</protein>